<dbReference type="RefSeq" id="WP_092854096.1">
    <property type="nucleotide sequence ID" value="NZ_FMAH01000038.1"/>
</dbReference>
<name>A0A1C3WRQ8_9HYPH</name>
<evidence type="ECO:0000313" key="2">
    <source>
        <dbReference type="Proteomes" id="UP000199435"/>
    </source>
</evidence>
<reference evidence="2" key="1">
    <citation type="submission" date="2016-08" db="EMBL/GenBank/DDBJ databases">
        <authorList>
            <person name="Varghese N."/>
            <person name="Submissions Spin"/>
        </authorList>
    </citation>
    <scope>NUCLEOTIDE SEQUENCE [LARGE SCALE GENOMIC DNA]</scope>
    <source>
        <strain evidence="2">HAMBI 2971</strain>
    </source>
</reference>
<proteinExistence type="predicted"/>
<keyword evidence="2" id="KW-1185">Reference proteome</keyword>
<protein>
    <submittedName>
        <fullName evidence="1">Uncharacterized protein</fullName>
    </submittedName>
</protein>
<sequence>MNQTDKLPSAFECFRKMLGVLDFVVFEDADGTDEEILSAIPQALQPSSTIDIEKLRLLGRRCISDKEFFGDWYDLDGGQLLKLGRYRTSDGSELHNPILNTLDNVNITSGGGGLPEVGAGGQFAYAFSWTPYSLRARPSEVQTEFEEIRDFILPPLQTSEIFDWSNVRLPEVSDYFDAGADWWGVFLFSVYIPSLRRLTIIAGSTTD</sequence>
<dbReference type="STRING" id="411945.GA0061102_10383"/>
<dbReference type="AlphaFoldDB" id="A0A1C3WRQ8"/>
<dbReference type="Proteomes" id="UP000199435">
    <property type="component" value="Unassembled WGS sequence"/>
</dbReference>
<dbReference type="OrthoDB" id="7596169at2"/>
<dbReference type="EMBL" id="FMAH01000038">
    <property type="protein sequence ID" value="SCB42717.1"/>
    <property type="molecule type" value="Genomic_DNA"/>
</dbReference>
<organism evidence="1 2">
    <name type="scientific">Rhizobium miluonense</name>
    <dbReference type="NCBI Taxonomy" id="411945"/>
    <lineage>
        <taxon>Bacteria</taxon>
        <taxon>Pseudomonadati</taxon>
        <taxon>Pseudomonadota</taxon>
        <taxon>Alphaproteobacteria</taxon>
        <taxon>Hyphomicrobiales</taxon>
        <taxon>Rhizobiaceae</taxon>
        <taxon>Rhizobium/Agrobacterium group</taxon>
        <taxon>Rhizobium</taxon>
    </lineage>
</organism>
<accession>A0A1C3WRQ8</accession>
<gene>
    <name evidence="1" type="ORF">GA0061102_10383</name>
</gene>
<evidence type="ECO:0000313" key="1">
    <source>
        <dbReference type="EMBL" id="SCB42717.1"/>
    </source>
</evidence>